<dbReference type="PROSITE" id="PS50879">
    <property type="entry name" value="RNASE_H_1"/>
    <property type="match status" value="1"/>
</dbReference>
<dbReference type="GO" id="GO:0043137">
    <property type="term" value="P:DNA replication, removal of RNA primer"/>
    <property type="evidence" value="ECO:0007669"/>
    <property type="project" value="TreeGrafter"/>
</dbReference>
<organism evidence="9">
    <name type="scientific">viral metagenome</name>
    <dbReference type="NCBI Taxonomy" id="1070528"/>
    <lineage>
        <taxon>unclassified sequences</taxon>
        <taxon>metagenomes</taxon>
        <taxon>organismal metagenomes</taxon>
    </lineage>
</organism>
<gene>
    <name evidence="11" type="ORF">MM415A02073_0011</name>
    <name evidence="10" type="ORF">MM415B00385_0037</name>
    <name evidence="9" type="ORF">TM448A03335_0004</name>
</gene>
<dbReference type="EMBL" id="MT144406">
    <property type="protein sequence ID" value="QJA53246.1"/>
    <property type="molecule type" value="Genomic_DNA"/>
</dbReference>
<evidence type="ECO:0000259" key="8">
    <source>
        <dbReference type="PROSITE" id="PS50879"/>
    </source>
</evidence>
<keyword evidence="5" id="KW-0479">Metal-binding</keyword>
<accession>A0A6H1ZZ87</accession>
<comment type="similarity">
    <text evidence="2">Belongs to the RNase H family.</text>
</comment>
<protein>
    <recommendedName>
        <fullName evidence="3">ribonuclease H</fullName>
        <ecNumber evidence="3">3.1.26.4</ecNumber>
    </recommendedName>
</protein>
<evidence type="ECO:0000256" key="7">
    <source>
        <dbReference type="ARBA" id="ARBA00022801"/>
    </source>
</evidence>
<dbReference type="Gene3D" id="3.30.420.10">
    <property type="entry name" value="Ribonuclease H-like superfamily/Ribonuclease H"/>
    <property type="match status" value="1"/>
</dbReference>
<dbReference type="PANTHER" id="PTHR10642">
    <property type="entry name" value="RIBONUCLEASE H1"/>
    <property type="match status" value="1"/>
</dbReference>
<dbReference type="EC" id="3.1.26.4" evidence="3"/>
<dbReference type="InterPro" id="IPR012337">
    <property type="entry name" value="RNaseH-like_sf"/>
</dbReference>
<evidence type="ECO:0000256" key="5">
    <source>
        <dbReference type="ARBA" id="ARBA00022723"/>
    </source>
</evidence>
<dbReference type="PANTHER" id="PTHR10642:SF26">
    <property type="entry name" value="RIBONUCLEASE H1"/>
    <property type="match status" value="1"/>
</dbReference>
<evidence type="ECO:0000313" key="9">
    <source>
        <dbReference type="EMBL" id="QJA53246.1"/>
    </source>
</evidence>
<dbReference type="InterPro" id="IPR036397">
    <property type="entry name" value="RNaseH_sf"/>
</dbReference>
<dbReference type="Pfam" id="PF00075">
    <property type="entry name" value="RNase_H"/>
    <property type="match status" value="1"/>
</dbReference>
<keyword evidence="6" id="KW-0255">Endonuclease</keyword>
<sequence length="140" mass="15827">MLEIFTDGACLNNGKPEAKASWGFVVLTKRGRDYMNNGLVEGKQSNNTGELTAILKALSFAIGSGEEDVLIYSDSRYCIDSLTIWDIEKRVKGKQKKNYNLIKKILELTEEINVSFQWVRGHNENYYNELADSLANEALK</sequence>
<evidence type="ECO:0000256" key="2">
    <source>
        <dbReference type="ARBA" id="ARBA00005300"/>
    </source>
</evidence>
<keyword evidence="4" id="KW-0540">Nuclease</keyword>
<dbReference type="EMBL" id="MT142084">
    <property type="protein sequence ID" value="QJA74244.1"/>
    <property type="molecule type" value="Genomic_DNA"/>
</dbReference>
<evidence type="ECO:0000313" key="11">
    <source>
        <dbReference type="EMBL" id="QJA74244.1"/>
    </source>
</evidence>
<feature type="domain" description="RNase H type-1" evidence="8">
    <location>
        <begin position="1"/>
        <end position="140"/>
    </location>
</feature>
<dbReference type="GO" id="GO:0046872">
    <property type="term" value="F:metal ion binding"/>
    <property type="evidence" value="ECO:0007669"/>
    <property type="project" value="UniProtKB-KW"/>
</dbReference>
<name>A0A6H1ZZ87_9ZZZZ</name>
<evidence type="ECO:0000256" key="1">
    <source>
        <dbReference type="ARBA" id="ARBA00000077"/>
    </source>
</evidence>
<keyword evidence="7" id="KW-0378">Hydrolase</keyword>
<evidence type="ECO:0000256" key="4">
    <source>
        <dbReference type="ARBA" id="ARBA00022722"/>
    </source>
</evidence>
<dbReference type="GO" id="GO:0003676">
    <property type="term" value="F:nucleic acid binding"/>
    <property type="evidence" value="ECO:0007669"/>
    <property type="project" value="InterPro"/>
</dbReference>
<dbReference type="InterPro" id="IPR002156">
    <property type="entry name" value="RNaseH_domain"/>
</dbReference>
<dbReference type="SUPFAM" id="SSF53098">
    <property type="entry name" value="Ribonuclease H-like"/>
    <property type="match status" value="1"/>
</dbReference>
<dbReference type="InterPro" id="IPR050092">
    <property type="entry name" value="RNase_H"/>
</dbReference>
<dbReference type="GO" id="GO:0004523">
    <property type="term" value="F:RNA-DNA hybrid ribonuclease activity"/>
    <property type="evidence" value="ECO:0007669"/>
    <property type="project" value="UniProtKB-EC"/>
</dbReference>
<dbReference type="EMBL" id="MT141541">
    <property type="protein sequence ID" value="QJA65599.1"/>
    <property type="molecule type" value="Genomic_DNA"/>
</dbReference>
<reference evidence="9" key="1">
    <citation type="submission" date="2020-03" db="EMBL/GenBank/DDBJ databases">
        <title>The deep terrestrial virosphere.</title>
        <authorList>
            <person name="Holmfeldt K."/>
            <person name="Nilsson E."/>
            <person name="Simone D."/>
            <person name="Lopez-Fernandez M."/>
            <person name="Wu X."/>
            <person name="de Brujin I."/>
            <person name="Lundin D."/>
            <person name="Andersson A."/>
            <person name="Bertilsson S."/>
            <person name="Dopson M."/>
        </authorList>
    </citation>
    <scope>NUCLEOTIDE SEQUENCE</scope>
    <source>
        <strain evidence="11">MM415A02073</strain>
        <strain evidence="10">MM415B00385</strain>
        <strain evidence="9">TM448A03335</strain>
    </source>
</reference>
<proteinExistence type="inferred from homology"/>
<evidence type="ECO:0000256" key="3">
    <source>
        <dbReference type="ARBA" id="ARBA00012180"/>
    </source>
</evidence>
<dbReference type="AlphaFoldDB" id="A0A6H1ZZ87"/>
<evidence type="ECO:0000313" key="10">
    <source>
        <dbReference type="EMBL" id="QJA65599.1"/>
    </source>
</evidence>
<comment type="catalytic activity">
    <reaction evidence="1">
        <text>Endonucleolytic cleavage to 5'-phosphomonoester.</text>
        <dbReference type="EC" id="3.1.26.4"/>
    </reaction>
</comment>
<evidence type="ECO:0000256" key="6">
    <source>
        <dbReference type="ARBA" id="ARBA00022759"/>
    </source>
</evidence>